<accession>A0ACC2LAN9</accession>
<evidence type="ECO:0000313" key="1">
    <source>
        <dbReference type="EMBL" id="KAJ8630276.1"/>
    </source>
</evidence>
<evidence type="ECO:0000313" key="2">
    <source>
        <dbReference type="Proteomes" id="UP001234297"/>
    </source>
</evidence>
<keyword evidence="2" id="KW-1185">Reference proteome</keyword>
<protein>
    <submittedName>
        <fullName evidence="1">Uncharacterized protein</fullName>
    </submittedName>
</protein>
<dbReference type="Proteomes" id="UP001234297">
    <property type="component" value="Chromosome 7"/>
</dbReference>
<gene>
    <name evidence="1" type="ORF">MRB53_023599</name>
</gene>
<dbReference type="EMBL" id="CM056815">
    <property type="protein sequence ID" value="KAJ8630276.1"/>
    <property type="molecule type" value="Genomic_DNA"/>
</dbReference>
<sequence>MIGECLHVAHTNGRRRKGSCPVARCQIGVTDEKIIPAGRSFCKEKQRISNDVNTSLPSFSYSQVFLHPQQEPEPIFFISSPSLLYPPKPTNSSLTPPEKLPPFSSSPSLYLCSITKQEPQKPRKI</sequence>
<name>A0ACC2LAN9_PERAE</name>
<comment type="caution">
    <text evidence="1">The sequence shown here is derived from an EMBL/GenBank/DDBJ whole genome shotgun (WGS) entry which is preliminary data.</text>
</comment>
<proteinExistence type="predicted"/>
<organism evidence="1 2">
    <name type="scientific">Persea americana</name>
    <name type="common">Avocado</name>
    <dbReference type="NCBI Taxonomy" id="3435"/>
    <lineage>
        <taxon>Eukaryota</taxon>
        <taxon>Viridiplantae</taxon>
        <taxon>Streptophyta</taxon>
        <taxon>Embryophyta</taxon>
        <taxon>Tracheophyta</taxon>
        <taxon>Spermatophyta</taxon>
        <taxon>Magnoliopsida</taxon>
        <taxon>Magnoliidae</taxon>
        <taxon>Laurales</taxon>
        <taxon>Lauraceae</taxon>
        <taxon>Persea</taxon>
    </lineage>
</organism>
<reference evidence="1 2" key="1">
    <citation type="journal article" date="2022" name="Hortic Res">
        <title>A haplotype resolved chromosomal level avocado genome allows analysis of novel avocado genes.</title>
        <authorList>
            <person name="Nath O."/>
            <person name="Fletcher S.J."/>
            <person name="Hayward A."/>
            <person name="Shaw L.M."/>
            <person name="Masouleh A.K."/>
            <person name="Furtado A."/>
            <person name="Henry R.J."/>
            <person name="Mitter N."/>
        </authorList>
    </citation>
    <scope>NUCLEOTIDE SEQUENCE [LARGE SCALE GENOMIC DNA]</scope>
    <source>
        <strain evidence="2">cv. Hass</strain>
    </source>
</reference>